<accession>A0A0F9J6V4</accession>
<comment type="caution">
    <text evidence="1">The sequence shown here is derived from an EMBL/GenBank/DDBJ whole genome shotgun (WGS) entry which is preliminary data.</text>
</comment>
<protein>
    <submittedName>
        <fullName evidence="1">Uncharacterized protein</fullName>
    </submittedName>
</protein>
<proteinExistence type="predicted"/>
<reference evidence="1" key="1">
    <citation type="journal article" date="2015" name="Nature">
        <title>Complex archaea that bridge the gap between prokaryotes and eukaryotes.</title>
        <authorList>
            <person name="Spang A."/>
            <person name="Saw J.H."/>
            <person name="Jorgensen S.L."/>
            <person name="Zaremba-Niedzwiedzka K."/>
            <person name="Martijn J."/>
            <person name="Lind A.E."/>
            <person name="van Eijk R."/>
            <person name="Schleper C."/>
            <person name="Guy L."/>
            <person name="Ettema T.J."/>
        </authorList>
    </citation>
    <scope>NUCLEOTIDE SEQUENCE</scope>
</reference>
<sequence>MTYYQEWRNKQPQEKIRRLRQGWHFNHPYMTDMFHQRRWTKENQDAVATVPTPQVAVDTPVARVPLFQRARNLLARVLRLH</sequence>
<dbReference type="AlphaFoldDB" id="A0A0F9J6V4"/>
<gene>
    <name evidence="1" type="ORF">LCGC14_1859990</name>
</gene>
<organism evidence="1">
    <name type="scientific">marine sediment metagenome</name>
    <dbReference type="NCBI Taxonomy" id="412755"/>
    <lineage>
        <taxon>unclassified sequences</taxon>
        <taxon>metagenomes</taxon>
        <taxon>ecological metagenomes</taxon>
    </lineage>
</organism>
<name>A0A0F9J6V4_9ZZZZ</name>
<evidence type="ECO:0000313" key="1">
    <source>
        <dbReference type="EMBL" id="KKL94902.1"/>
    </source>
</evidence>
<dbReference type="EMBL" id="LAZR01018807">
    <property type="protein sequence ID" value="KKL94902.1"/>
    <property type="molecule type" value="Genomic_DNA"/>
</dbReference>